<sequence length="80" mass="9004">MVLMESPPKLVYDDSGHLVEVILLAEDYMAYLRNLAAEADWETLPPHLQDAIDRLLIDDVRSEKEDAIDLETLFADSASS</sequence>
<reference evidence="1" key="1">
    <citation type="submission" date="2018-06" db="EMBL/GenBank/DDBJ databases">
        <authorList>
            <person name="Zhirakovskaya E."/>
        </authorList>
    </citation>
    <scope>NUCLEOTIDE SEQUENCE</scope>
</reference>
<name>A0A3B0VA91_9ZZZZ</name>
<dbReference type="EMBL" id="UOEU01000802">
    <property type="protein sequence ID" value="VAW40535.1"/>
    <property type="molecule type" value="Genomic_DNA"/>
</dbReference>
<gene>
    <name evidence="1" type="ORF">MNBD_CHLOROFLEXI01-2349</name>
</gene>
<proteinExistence type="predicted"/>
<evidence type="ECO:0000313" key="1">
    <source>
        <dbReference type="EMBL" id="VAW40535.1"/>
    </source>
</evidence>
<accession>A0A3B0VA91</accession>
<organism evidence="1">
    <name type="scientific">hydrothermal vent metagenome</name>
    <dbReference type="NCBI Taxonomy" id="652676"/>
    <lineage>
        <taxon>unclassified sequences</taxon>
        <taxon>metagenomes</taxon>
        <taxon>ecological metagenomes</taxon>
    </lineage>
</organism>
<protein>
    <submittedName>
        <fullName evidence="1">Uncharacterized protein</fullName>
    </submittedName>
</protein>
<dbReference type="AlphaFoldDB" id="A0A3B0VA91"/>